<evidence type="ECO:0000256" key="4">
    <source>
        <dbReference type="SAM" id="MobiDB-lite"/>
    </source>
</evidence>
<feature type="coiled-coil region" evidence="3">
    <location>
        <begin position="122"/>
        <end position="158"/>
    </location>
</feature>
<comment type="similarity">
    <text evidence="1 2">Belongs to the SNW family.</text>
</comment>
<organism evidence="6 7">
    <name type="scientific">Xenoophorus captivus</name>
    <dbReference type="NCBI Taxonomy" id="1517983"/>
    <lineage>
        <taxon>Eukaryota</taxon>
        <taxon>Metazoa</taxon>
        <taxon>Chordata</taxon>
        <taxon>Craniata</taxon>
        <taxon>Vertebrata</taxon>
        <taxon>Euteleostomi</taxon>
        <taxon>Actinopterygii</taxon>
        <taxon>Neopterygii</taxon>
        <taxon>Teleostei</taxon>
        <taxon>Neoteleostei</taxon>
        <taxon>Acanthomorphata</taxon>
        <taxon>Ovalentaria</taxon>
        <taxon>Atherinomorphae</taxon>
        <taxon>Cyprinodontiformes</taxon>
        <taxon>Goodeidae</taxon>
        <taxon>Xenoophorus</taxon>
    </lineage>
</organism>
<keyword evidence="2" id="KW-0507">mRNA processing</keyword>
<dbReference type="Proteomes" id="UP001434883">
    <property type="component" value="Unassembled WGS sequence"/>
</dbReference>
<comment type="caution">
    <text evidence="6">The sequence shown here is derived from an EMBL/GenBank/DDBJ whole genome shotgun (WGS) entry which is preliminary data.</text>
</comment>
<reference evidence="6 7" key="1">
    <citation type="submission" date="2021-06" db="EMBL/GenBank/DDBJ databases">
        <authorList>
            <person name="Palmer J.M."/>
        </authorList>
    </citation>
    <scope>NUCLEOTIDE SEQUENCE [LARGE SCALE GENOMIC DNA]</scope>
    <source>
        <strain evidence="6 7">XC_2019</strain>
        <tissue evidence="6">Muscle</tissue>
    </source>
</reference>
<keyword evidence="2" id="KW-0508">mRNA splicing</keyword>
<feature type="compositionally biased region" description="Basic and acidic residues" evidence="4">
    <location>
        <begin position="237"/>
        <end position="253"/>
    </location>
</feature>
<dbReference type="Pfam" id="PF02731">
    <property type="entry name" value="SKIP_SNW"/>
    <property type="match status" value="2"/>
</dbReference>
<dbReference type="InterPro" id="IPR017862">
    <property type="entry name" value="SKI-int_prot_SKIP"/>
</dbReference>
<keyword evidence="2" id="KW-0539">Nucleus</keyword>
<protein>
    <recommendedName>
        <fullName evidence="2">SNW domain-containing protein 1</fullName>
    </recommendedName>
</protein>
<evidence type="ECO:0000256" key="2">
    <source>
        <dbReference type="RuleBase" id="RU367140"/>
    </source>
</evidence>
<name>A0ABV0RW31_9TELE</name>
<comment type="subcellular location">
    <subcellularLocation>
        <location evidence="2">Nucleus</location>
    </subcellularLocation>
</comment>
<feature type="domain" description="SKI-interacting protein SKIP SNW" evidence="5">
    <location>
        <begin position="76"/>
        <end position="99"/>
    </location>
</feature>
<dbReference type="InterPro" id="IPR004015">
    <property type="entry name" value="SKI-int_prot_SKIP_SNW-dom"/>
</dbReference>
<comment type="function">
    <text evidence="2">Involved in pre-mRNA splicing.</text>
</comment>
<evidence type="ECO:0000313" key="7">
    <source>
        <dbReference type="Proteomes" id="UP001434883"/>
    </source>
</evidence>
<accession>A0ABV0RW31</accession>
<feature type="region of interest" description="Disordered" evidence="4">
    <location>
        <begin position="231"/>
        <end position="298"/>
    </location>
</feature>
<evidence type="ECO:0000256" key="1">
    <source>
        <dbReference type="ARBA" id="ARBA00010197"/>
    </source>
</evidence>
<dbReference type="PANTHER" id="PTHR12096">
    <property type="entry name" value="NUCLEAR PROTEIN SKIP-RELATED"/>
    <property type="match status" value="1"/>
</dbReference>
<evidence type="ECO:0000256" key="3">
    <source>
        <dbReference type="SAM" id="Coils"/>
    </source>
</evidence>
<proteinExistence type="inferred from homology"/>
<feature type="domain" description="SKI-interacting protein SKIP SNW" evidence="5">
    <location>
        <begin position="122"/>
        <end position="159"/>
    </location>
</feature>
<evidence type="ECO:0000313" key="6">
    <source>
        <dbReference type="EMBL" id="MEQ2211718.1"/>
    </source>
</evidence>
<gene>
    <name evidence="6" type="ORF">XENOCAPTIV_013537</name>
</gene>
<keyword evidence="3" id="KW-0175">Coiled coil</keyword>
<keyword evidence="7" id="KW-1185">Reference proteome</keyword>
<sequence>MDFGDGGAFPEIHVAQFPLEMGRKKKTSNALAVQVDAEGKIKYDAIARQGQGKDKLTEKTRFALEKQVSQKIAAAMPMTVKEQQEWKIPPCISNWKNAKVMISVLSFRYTDTEGYPLIQYFAREAVEMRAQVEKKMAQKEKEKKEEKLRELAQMARDQRAGIKSHGDKGFECEAHDQCQSGMDSGFAGGEDETYNVYDQPFRSGRDMASNIYRPSKNIDKDAYSDDFDSLMQNNRFAPDKEFSGADHGQRRDGPVQFEEDPFGLDKFLEQAKQHGGSKRPSTSNRSKDDYHDKKRRKE</sequence>
<dbReference type="EMBL" id="JAHRIN010059097">
    <property type="protein sequence ID" value="MEQ2211718.1"/>
    <property type="molecule type" value="Genomic_DNA"/>
</dbReference>
<keyword evidence="2" id="KW-0747">Spliceosome</keyword>
<evidence type="ECO:0000259" key="5">
    <source>
        <dbReference type="Pfam" id="PF02731"/>
    </source>
</evidence>
<comment type="subunit">
    <text evidence="2">Identified in the spliceosome C complex.</text>
</comment>